<evidence type="ECO:0000256" key="5">
    <source>
        <dbReference type="ARBA" id="ARBA00023008"/>
    </source>
</evidence>
<dbReference type="Proteomes" id="UP000428325">
    <property type="component" value="Chromosome"/>
</dbReference>
<protein>
    <submittedName>
        <fullName evidence="8">Halocyanin domain-containing protein</fullName>
    </submittedName>
</protein>
<name>A0A6B9FAG4_9EURY</name>
<dbReference type="EMBL" id="CP034345">
    <property type="protein sequence ID" value="QGX95301.1"/>
    <property type="molecule type" value="Genomic_DNA"/>
</dbReference>
<dbReference type="GeneID" id="99246578"/>
<evidence type="ECO:0000256" key="6">
    <source>
        <dbReference type="ARBA" id="ARBA00023136"/>
    </source>
</evidence>
<dbReference type="SUPFAM" id="SSF49503">
    <property type="entry name" value="Cupredoxins"/>
    <property type="match status" value="2"/>
</dbReference>
<dbReference type="Pfam" id="PF00127">
    <property type="entry name" value="Copper-bind"/>
    <property type="match status" value="2"/>
</dbReference>
<dbReference type="InterPro" id="IPR000923">
    <property type="entry name" value="BlueCu_1"/>
</dbReference>
<comment type="subcellular location">
    <subcellularLocation>
        <location evidence="1">Membrane</location>
    </subcellularLocation>
</comment>
<dbReference type="CDD" id="cd04220">
    <property type="entry name" value="Halocyanin"/>
    <property type="match status" value="1"/>
</dbReference>
<reference evidence="8 9" key="1">
    <citation type="submission" date="2018-12" db="EMBL/GenBank/DDBJ databases">
        <title>Complete genome sequence of Haloplanus rallus MBLA0036.</title>
        <authorList>
            <person name="Nam Y.-d."/>
            <person name="Kang J."/>
            <person name="Chung W.-H."/>
            <person name="Park Y.S."/>
        </authorList>
    </citation>
    <scope>NUCLEOTIDE SEQUENCE [LARGE SCALE GENOMIC DNA]</scope>
    <source>
        <strain evidence="8 9">MBLA0036</strain>
    </source>
</reference>
<feature type="domain" description="Blue (type 1) copper" evidence="7">
    <location>
        <begin position="206"/>
        <end position="284"/>
    </location>
</feature>
<dbReference type="Gene3D" id="2.60.40.420">
    <property type="entry name" value="Cupredoxins - blue copper proteins"/>
    <property type="match status" value="2"/>
</dbReference>
<dbReference type="RefSeq" id="WP_157689759.1">
    <property type="nucleotide sequence ID" value="NZ_CP034345.1"/>
</dbReference>
<dbReference type="PANTHER" id="PTHR34192">
    <property type="entry name" value="PLASTOCYANIN MAJOR ISOFORM, CHLOROPLASTIC-RELATED"/>
    <property type="match status" value="1"/>
</dbReference>
<evidence type="ECO:0000259" key="7">
    <source>
        <dbReference type="Pfam" id="PF00127"/>
    </source>
</evidence>
<accession>A0A6B9FAG4</accession>
<evidence type="ECO:0000256" key="4">
    <source>
        <dbReference type="ARBA" id="ARBA00022982"/>
    </source>
</evidence>
<dbReference type="PANTHER" id="PTHR34192:SF10">
    <property type="entry name" value="PLASTOCYANIN MAJOR ISOFORM, CHLOROPLASTIC-RELATED"/>
    <property type="match status" value="1"/>
</dbReference>
<dbReference type="GO" id="GO:0016020">
    <property type="term" value="C:membrane"/>
    <property type="evidence" value="ECO:0007669"/>
    <property type="project" value="UniProtKB-SubCell"/>
</dbReference>
<evidence type="ECO:0000256" key="1">
    <source>
        <dbReference type="ARBA" id="ARBA00004370"/>
    </source>
</evidence>
<proteinExistence type="predicted"/>
<dbReference type="KEGG" id="hra:EI982_11095"/>
<dbReference type="AlphaFoldDB" id="A0A6B9FAG4"/>
<feature type="domain" description="Blue (type 1) copper" evidence="7">
    <location>
        <begin position="87"/>
        <end position="163"/>
    </location>
</feature>
<dbReference type="InterPro" id="IPR008972">
    <property type="entry name" value="Cupredoxin"/>
</dbReference>
<evidence type="ECO:0000256" key="2">
    <source>
        <dbReference type="ARBA" id="ARBA00022448"/>
    </source>
</evidence>
<dbReference type="GO" id="GO:0009055">
    <property type="term" value="F:electron transfer activity"/>
    <property type="evidence" value="ECO:0007669"/>
    <property type="project" value="InterPro"/>
</dbReference>
<dbReference type="OrthoDB" id="11088at2157"/>
<keyword evidence="2" id="KW-0813">Transport</keyword>
<sequence length="290" mass="30534">MHDPSDWSRREFVTVSLLGTGALAGCTARGQSTGATSGAGHDHDDCGCLDDWLADANGYEGAVERYAPDADPTVTVGDGRGAGHGHDAFGPAAVRVVPGTTVTWEWSGRGDPANVVAADGAFDSGAPVGSHGTTFAHRFEERGVYRYVSEPSRDAGMIGVVVVADPPSSDYPAVDDWLAGVNIYDGTVVDWRDYSSPLVTVGSAEGESDFTFSPPAARVSPGTTVRWVWTGGPHQIRFEDADIGTEVYTEPGVRFEHTFEEPGTYRYACAPHHSLGARGAIVVESEAESG</sequence>
<evidence type="ECO:0000313" key="8">
    <source>
        <dbReference type="EMBL" id="QGX95301.1"/>
    </source>
</evidence>
<keyword evidence="9" id="KW-1185">Reference proteome</keyword>
<keyword evidence="5" id="KW-0186">Copper</keyword>
<keyword evidence="4" id="KW-0249">Electron transport</keyword>
<dbReference type="NCBIfam" id="TIGR03102">
    <property type="entry name" value="halo_cynanin"/>
    <property type="match status" value="2"/>
</dbReference>
<organism evidence="8 9">
    <name type="scientific">Haloplanus rallus</name>
    <dbReference type="NCBI Taxonomy" id="1816183"/>
    <lineage>
        <taxon>Archaea</taxon>
        <taxon>Methanobacteriati</taxon>
        <taxon>Methanobacteriota</taxon>
        <taxon>Stenosarchaea group</taxon>
        <taxon>Halobacteria</taxon>
        <taxon>Halobacteriales</taxon>
        <taxon>Haloferacaceae</taxon>
        <taxon>Haloplanus</taxon>
    </lineage>
</organism>
<dbReference type="InterPro" id="IPR017533">
    <property type="entry name" value="Halocyanin"/>
</dbReference>
<gene>
    <name evidence="8" type="ORF">EI982_11095</name>
</gene>
<keyword evidence="6" id="KW-0472">Membrane</keyword>
<evidence type="ECO:0000313" key="9">
    <source>
        <dbReference type="Proteomes" id="UP000428325"/>
    </source>
</evidence>
<keyword evidence="3" id="KW-0479">Metal-binding</keyword>
<dbReference type="GO" id="GO:0005507">
    <property type="term" value="F:copper ion binding"/>
    <property type="evidence" value="ECO:0007669"/>
    <property type="project" value="InterPro"/>
</dbReference>
<evidence type="ECO:0000256" key="3">
    <source>
        <dbReference type="ARBA" id="ARBA00022723"/>
    </source>
</evidence>